<organism evidence="2 3">
    <name type="scientific">Fusarium redolens</name>
    <dbReference type="NCBI Taxonomy" id="48865"/>
    <lineage>
        <taxon>Eukaryota</taxon>
        <taxon>Fungi</taxon>
        <taxon>Dikarya</taxon>
        <taxon>Ascomycota</taxon>
        <taxon>Pezizomycotina</taxon>
        <taxon>Sordariomycetes</taxon>
        <taxon>Hypocreomycetidae</taxon>
        <taxon>Hypocreales</taxon>
        <taxon>Nectriaceae</taxon>
        <taxon>Fusarium</taxon>
        <taxon>Fusarium redolens species complex</taxon>
    </lineage>
</organism>
<dbReference type="OrthoDB" id="4967664at2759"/>
<evidence type="ECO:0000313" key="2">
    <source>
        <dbReference type="EMBL" id="KAH7205364.1"/>
    </source>
</evidence>
<feature type="region of interest" description="Disordered" evidence="1">
    <location>
        <begin position="75"/>
        <end position="126"/>
    </location>
</feature>
<name>A0A9P9FWE1_FUSRE</name>
<dbReference type="GeneID" id="70224579"/>
<reference evidence="2" key="1">
    <citation type="journal article" date="2021" name="Nat. Commun.">
        <title>Genetic determinants of endophytism in the Arabidopsis root mycobiome.</title>
        <authorList>
            <person name="Mesny F."/>
            <person name="Miyauchi S."/>
            <person name="Thiergart T."/>
            <person name="Pickel B."/>
            <person name="Atanasova L."/>
            <person name="Karlsson M."/>
            <person name="Huettel B."/>
            <person name="Barry K.W."/>
            <person name="Haridas S."/>
            <person name="Chen C."/>
            <person name="Bauer D."/>
            <person name="Andreopoulos W."/>
            <person name="Pangilinan J."/>
            <person name="LaButti K."/>
            <person name="Riley R."/>
            <person name="Lipzen A."/>
            <person name="Clum A."/>
            <person name="Drula E."/>
            <person name="Henrissat B."/>
            <person name="Kohler A."/>
            <person name="Grigoriev I.V."/>
            <person name="Martin F.M."/>
            <person name="Hacquard S."/>
        </authorList>
    </citation>
    <scope>NUCLEOTIDE SEQUENCE</scope>
    <source>
        <strain evidence="2">MPI-CAGE-AT-0023</strain>
    </source>
</reference>
<evidence type="ECO:0000313" key="3">
    <source>
        <dbReference type="Proteomes" id="UP000720189"/>
    </source>
</evidence>
<gene>
    <name evidence="2" type="ORF">BKA55DRAFT_587020</name>
</gene>
<proteinExistence type="predicted"/>
<dbReference type="EMBL" id="JAGMUX010000038">
    <property type="protein sequence ID" value="KAH7205364.1"/>
    <property type="molecule type" value="Genomic_DNA"/>
</dbReference>
<accession>A0A9P9FWE1</accession>
<protein>
    <submittedName>
        <fullName evidence="2">Uncharacterized protein</fullName>
    </submittedName>
</protein>
<comment type="caution">
    <text evidence="2">The sequence shown here is derived from an EMBL/GenBank/DDBJ whole genome shotgun (WGS) entry which is preliminary data.</text>
</comment>
<sequence>MIPKIARSCNPRTMHPWGNPLQGKNPRRPERCSVDEATAPFHGLQVSSVPFNPAVFVTWSQPVRQIVEAWRCPGRRPGLQRRRGSLGSTRLQRSVKQLPSCKKGNEPCGVRASRSRAPGGPESRAAGGCLCCSGS</sequence>
<feature type="region of interest" description="Disordered" evidence="1">
    <location>
        <begin position="1"/>
        <end position="31"/>
    </location>
</feature>
<keyword evidence="3" id="KW-1185">Reference proteome</keyword>
<dbReference type="AlphaFoldDB" id="A0A9P9FWE1"/>
<dbReference type="RefSeq" id="XP_046040957.1">
    <property type="nucleotide sequence ID" value="XM_046194625.1"/>
</dbReference>
<feature type="compositionally biased region" description="Low complexity" evidence="1">
    <location>
        <begin position="85"/>
        <end position="94"/>
    </location>
</feature>
<evidence type="ECO:0000256" key="1">
    <source>
        <dbReference type="SAM" id="MobiDB-lite"/>
    </source>
</evidence>
<dbReference type="Proteomes" id="UP000720189">
    <property type="component" value="Unassembled WGS sequence"/>
</dbReference>